<feature type="domain" description="PDZ" evidence="2">
    <location>
        <begin position="516"/>
        <end position="587"/>
    </location>
</feature>
<dbReference type="SUPFAM" id="SSF50156">
    <property type="entry name" value="PDZ domain-like"/>
    <property type="match status" value="1"/>
</dbReference>
<evidence type="ECO:0000259" key="2">
    <source>
        <dbReference type="PROSITE" id="PS50106"/>
    </source>
</evidence>
<dbReference type="InterPro" id="IPR044978">
    <property type="entry name" value="GRV2/DNAJC13"/>
</dbReference>
<dbReference type="GO" id="GO:0010008">
    <property type="term" value="C:endosome membrane"/>
    <property type="evidence" value="ECO:0007669"/>
    <property type="project" value="TreeGrafter"/>
</dbReference>
<dbReference type="InterPro" id="IPR036034">
    <property type="entry name" value="PDZ_sf"/>
</dbReference>
<sequence>MYARVGAMRCMVTMLKNQVVGVEAASMLSRIIPDGLIDAVLACPPVEAVNLFDSDHETPEIIWGSSMRALLRRELIPVLDSYIQRGEADDFVFPTSYWRVVYPELRGELRVGGVYVRLFLKNPNFQLKDPMRFLEHLTAEALRRIEYSLPREAGGSGRQGPPPPTPGDNSNALVVREEDMLSVLVSAAVYVLRVRPGLAERSVQWGHVSRCATLLKGSNDASVTLGGGAGLAVLRLLHQLMESPSAVDAAATVPHANLLVEFRRGIEQDGKGYPPDSAFILEAMAKVVCSECRPQSLKALLSTAIADGLIVWLLKVLEDKEDKLSDIRDPEAARVHIIQILKTLAAHPEIGAHVNSVLEKNESWEQYTGQRQELYLTAEHRVDYFLTNDSHKVESLLLIANEDSKEGVPASAGTPKKAAPEPTSKAAGPPSSRSAPLRTENAAADVDADLDGDIDADVGAAQEKAVASRAPEGKEAGATTAAANPVAAVKAPGEQAATVLRGSPPSPPPAGPVRIETFVRKSSDGFGMDLAVVQGRLRIKRIKSGASNPARLADPPLQEGDEIDLINGESYTTAKEAVSKIRTSDGEGLHLCVIRTVDAPPS</sequence>
<dbReference type="PANTHER" id="PTHR36983">
    <property type="entry name" value="DNAJ HOMOLOG SUBFAMILY C MEMBER 13"/>
    <property type="match status" value="1"/>
</dbReference>
<dbReference type="Gene3D" id="2.30.42.10">
    <property type="match status" value="1"/>
</dbReference>
<feature type="compositionally biased region" description="Low complexity" evidence="1">
    <location>
        <begin position="476"/>
        <end position="485"/>
    </location>
</feature>
<protein>
    <recommendedName>
        <fullName evidence="2">PDZ domain-containing protein</fullName>
    </recommendedName>
</protein>
<dbReference type="PROSITE" id="PS50106">
    <property type="entry name" value="PDZ"/>
    <property type="match status" value="1"/>
</dbReference>
<feature type="region of interest" description="Disordered" evidence="1">
    <location>
        <begin position="151"/>
        <end position="171"/>
    </location>
</feature>
<feature type="region of interest" description="Disordered" evidence="1">
    <location>
        <begin position="404"/>
        <end position="439"/>
    </location>
</feature>
<organism evidence="3">
    <name type="scientific">Pinguiococcus pyrenoidosus</name>
    <dbReference type="NCBI Taxonomy" id="172671"/>
    <lineage>
        <taxon>Eukaryota</taxon>
        <taxon>Sar</taxon>
        <taxon>Stramenopiles</taxon>
        <taxon>Ochrophyta</taxon>
        <taxon>Pinguiophyceae</taxon>
        <taxon>Pinguiochrysidales</taxon>
        <taxon>Pinguiochrysidaceae</taxon>
        <taxon>Pinguiococcus</taxon>
    </lineage>
</organism>
<dbReference type="PANTHER" id="PTHR36983:SF2">
    <property type="entry name" value="DNAJ HOMOLOG SUBFAMILY C MEMBER 13"/>
    <property type="match status" value="1"/>
</dbReference>
<gene>
    <name evidence="3" type="ORF">PPYR1160_LOCUS5918</name>
</gene>
<dbReference type="GO" id="GO:0006898">
    <property type="term" value="P:receptor-mediated endocytosis"/>
    <property type="evidence" value="ECO:0007669"/>
    <property type="project" value="TreeGrafter"/>
</dbReference>
<proteinExistence type="predicted"/>
<reference evidence="3" key="1">
    <citation type="submission" date="2021-01" db="EMBL/GenBank/DDBJ databases">
        <authorList>
            <person name="Corre E."/>
            <person name="Pelletier E."/>
            <person name="Niang G."/>
            <person name="Scheremetjew M."/>
            <person name="Finn R."/>
            <person name="Kale V."/>
            <person name="Holt S."/>
            <person name="Cochrane G."/>
            <person name="Meng A."/>
            <person name="Brown T."/>
            <person name="Cohen L."/>
        </authorList>
    </citation>
    <scope>NUCLEOTIDE SEQUENCE</scope>
    <source>
        <strain evidence="3">CCMP2078</strain>
    </source>
</reference>
<dbReference type="EMBL" id="HBEA01007711">
    <property type="protein sequence ID" value="CAD8256426.1"/>
    <property type="molecule type" value="Transcribed_RNA"/>
</dbReference>
<evidence type="ECO:0000313" key="3">
    <source>
        <dbReference type="EMBL" id="CAD8256426.1"/>
    </source>
</evidence>
<dbReference type="GO" id="GO:0007032">
    <property type="term" value="P:endosome organization"/>
    <property type="evidence" value="ECO:0007669"/>
    <property type="project" value="InterPro"/>
</dbReference>
<accession>A0A7R9U7A2</accession>
<dbReference type="AlphaFoldDB" id="A0A7R9U7A2"/>
<dbReference type="GO" id="GO:2000641">
    <property type="term" value="P:regulation of early endosome to late endosome transport"/>
    <property type="evidence" value="ECO:0007669"/>
    <property type="project" value="InterPro"/>
</dbReference>
<evidence type="ECO:0000256" key="1">
    <source>
        <dbReference type="SAM" id="MobiDB-lite"/>
    </source>
</evidence>
<dbReference type="InterPro" id="IPR001478">
    <property type="entry name" value="PDZ"/>
</dbReference>
<name>A0A7R9U7A2_9STRA</name>
<feature type="region of interest" description="Disordered" evidence="1">
    <location>
        <begin position="462"/>
        <end position="485"/>
    </location>
</feature>